<evidence type="ECO:0000259" key="5">
    <source>
        <dbReference type="Pfam" id="PF07992"/>
    </source>
</evidence>
<dbReference type="InterPro" id="IPR016156">
    <property type="entry name" value="FAD/NAD-linked_Rdtase_dimer_sf"/>
</dbReference>
<dbReference type="SUPFAM" id="SSF55424">
    <property type="entry name" value="FAD/NAD-linked reductases, dimerisation (C-terminal) domain"/>
    <property type="match status" value="1"/>
</dbReference>
<dbReference type="GO" id="GO:0005737">
    <property type="term" value="C:cytoplasm"/>
    <property type="evidence" value="ECO:0007669"/>
    <property type="project" value="TreeGrafter"/>
</dbReference>
<dbReference type="PANTHER" id="PTHR43557">
    <property type="entry name" value="APOPTOSIS-INDUCING FACTOR 1"/>
    <property type="match status" value="1"/>
</dbReference>
<proteinExistence type="predicted"/>
<dbReference type="GO" id="GO:0051213">
    <property type="term" value="F:dioxygenase activity"/>
    <property type="evidence" value="ECO:0007669"/>
    <property type="project" value="UniProtKB-KW"/>
</dbReference>
<keyword evidence="7" id="KW-0223">Dioxygenase</keyword>
<comment type="cofactor">
    <cofactor evidence="1">
        <name>FAD</name>
        <dbReference type="ChEBI" id="CHEBI:57692"/>
    </cofactor>
</comment>
<dbReference type="InterPro" id="IPR028202">
    <property type="entry name" value="Reductase_C"/>
</dbReference>
<feature type="domain" description="FAD/NAD(P)-binding" evidence="5">
    <location>
        <begin position="15"/>
        <end position="314"/>
    </location>
</feature>
<keyword evidence="3" id="KW-0274">FAD</keyword>
<dbReference type="GO" id="GO:0016651">
    <property type="term" value="F:oxidoreductase activity, acting on NAD(P)H"/>
    <property type="evidence" value="ECO:0007669"/>
    <property type="project" value="TreeGrafter"/>
</dbReference>
<keyword evidence="2" id="KW-0285">Flavoprotein</keyword>
<dbReference type="InterPro" id="IPR036188">
    <property type="entry name" value="FAD/NAD-bd_sf"/>
</dbReference>
<evidence type="ECO:0000256" key="4">
    <source>
        <dbReference type="ARBA" id="ARBA00023002"/>
    </source>
</evidence>
<feature type="domain" description="Reductase C-terminal" evidence="6">
    <location>
        <begin position="333"/>
        <end position="417"/>
    </location>
</feature>
<evidence type="ECO:0000259" key="6">
    <source>
        <dbReference type="Pfam" id="PF14759"/>
    </source>
</evidence>
<evidence type="ECO:0000256" key="1">
    <source>
        <dbReference type="ARBA" id="ARBA00001974"/>
    </source>
</evidence>
<name>A0A7X0JCA8_9SPHN</name>
<dbReference type="Pfam" id="PF14759">
    <property type="entry name" value="Reductase_C"/>
    <property type="match status" value="1"/>
</dbReference>
<accession>A0A7X0JCA8</accession>
<sequence>MIDRSSAPPLGTDLYDVVIVGGGHAGAQAAIALRQEKFAGTIAIVGAEPELPYERPPLSKDYLAGDKPFERLLIRPVAFWAERAITLLPGTRVVTVDAVTRLLRTEAGQTIGYGELIWATGGTPRRLTCDGHSLRGVHGIRTRADVDRLLAELPDAREVVVIGGGYIGLEAAAALTKLGKSVTLVEALDRVLARVAGAPLSRVFEREHRAHGVRVLLGAQVACIEGSDTVAAVRLADGGQLRADIVIVGIGIVPEIAPLIAAGAEVGDGVLVDAQCRTTLPHVYAIGDIAAHANHFAGGAVIRLESVQNANDQAVVAARTIVGREARYEAVPWFWSNQYDLKLQTVGLSTGFDDLVVRGDPATRSFSVIYLRGGRVIAIDAVNAVKDYVQGRALVVAGKHIAPAALADTSRPLKELV</sequence>
<reference evidence="7 8" key="1">
    <citation type="submission" date="2020-08" db="EMBL/GenBank/DDBJ databases">
        <title>The Agave Microbiome: Exploring the role of microbial communities in plant adaptations to desert environments.</title>
        <authorList>
            <person name="Partida-Martinez L.P."/>
        </authorList>
    </citation>
    <scope>NUCLEOTIDE SEQUENCE [LARGE SCALE GENOMIC DNA]</scope>
    <source>
        <strain evidence="7 8">AS3.13</strain>
    </source>
</reference>
<dbReference type="Proteomes" id="UP000522313">
    <property type="component" value="Unassembled WGS sequence"/>
</dbReference>
<dbReference type="SUPFAM" id="SSF51905">
    <property type="entry name" value="FAD/NAD(P)-binding domain"/>
    <property type="match status" value="2"/>
</dbReference>
<organism evidence="7 8">
    <name type="scientific">Sphingomonas endophytica</name>
    <dbReference type="NCBI Taxonomy" id="869719"/>
    <lineage>
        <taxon>Bacteria</taxon>
        <taxon>Pseudomonadati</taxon>
        <taxon>Pseudomonadota</taxon>
        <taxon>Alphaproteobacteria</taxon>
        <taxon>Sphingomonadales</taxon>
        <taxon>Sphingomonadaceae</taxon>
        <taxon>Sphingomonas</taxon>
    </lineage>
</organism>
<dbReference type="PRINTS" id="PR00368">
    <property type="entry name" value="FADPNR"/>
</dbReference>
<dbReference type="EC" id="1.18.1.3" evidence="7"/>
<dbReference type="InterPro" id="IPR050446">
    <property type="entry name" value="FAD-oxidoreductase/Apoptosis"/>
</dbReference>
<protein>
    <submittedName>
        <fullName evidence="7">3-phenylpropionate/trans-cinnamate dioxygenase ferredoxin reductase subunit</fullName>
        <ecNumber evidence="7">1.18.1.3</ecNumber>
    </submittedName>
</protein>
<reference evidence="7 8" key="2">
    <citation type="submission" date="2020-08" db="EMBL/GenBank/DDBJ databases">
        <authorList>
            <person name="Partida-Martinez L."/>
            <person name="Huntemann M."/>
            <person name="Clum A."/>
            <person name="Wang J."/>
            <person name="Palaniappan K."/>
            <person name="Ritter S."/>
            <person name="Chen I.-M."/>
            <person name="Stamatis D."/>
            <person name="Reddy T."/>
            <person name="O'Malley R."/>
            <person name="Daum C."/>
            <person name="Shapiro N."/>
            <person name="Ivanova N."/>
            <person name="Kyrpides N."/>
            <person name="Woyke T."/>
        </authorList>
    </citation>
    <scope>NUCLEOTIDE SEQUENCE [LARGE SCALE GENOMIC DNA]</scope>
    <source>
        <strain evidence="7 8">AS3.13</strain>
    </source>
</reference>
<evidence type="ECO:0000256" key="3">
    <source>
        <dbReference type="ARBA" id="ARBA00022827"/>
    </source>
</evidence>
<dbReference type="GO" id="GO:0008860">
    <property type="term" value="F:ferredoxin-NAD+ reductase activity"/>
    <property type="evidence" value="ECO:0007669"/>
    <property type="project" value="UniProtKB-EC"/>
</dbReference>
<evidence type="ECO:0000313" key="8">
    <source>
        <dbReference type="Proteomes" id="UP000522313"/>
    </source>
</evidence>
<dbReference type="PRINTS" id="PR00411">
    <property type="entry name" value="PNDRDTASEI"/>
</dbReference>
<evidence type="ECO:0000256" key="2">
    <source>
        <dbReference type="ARBA" id="ARBA00022630"/>
    </source>
</evidence>
<gene>
    <name evidence="7" type="ORF">F4693_001981</name>
</gene>
<evidence type="ECO:0000313" key="7">
    <source>
        <dbReference type="EMBL" id="MBB6505000.1"/>
    </source>
</evidence>
<dbReference type="AlphaFoldDB" id="A0A7X0JCA8"/>
<dbReference type="RefSeq" id="WP_184505565.1">
    <property type="nucleotide sequence ID" value="NZ_JACHBT010000009.1"/>
</dbReference>
<dbReference type="EMBL" id="JACHBT010000009">
    <property type="protein sequence ID" value="MBB6505000.1"/>
    <property type="molecule type" value="Genomic_DNA"/>
</dbReference>
<dbReference type="PANTHER" id="PTHR43557:SF2">
    <property type="entry name" value="RIESKE DOMAIN-CONTAINING PROTEIN-RELATED"/>
    <property type="match status" value="1"/>
</dbReference>
<dbReference type="Gene3D" id="3.30.390.30">
    <property type="match status" value="1"/>
</dbReference>
<dbReference type="Pfam" id="PF07992">
    <property type="entry name" value="Pyr_redox_2"/>
    <property type="match status" value="1"/>
</dbReference>
<dbReference type="InterPro" id="IPR023753">
    <property type="entry name" value="FAD/NAD-binding_dom"/>
</dbReference>
<keyword evidence="4 7" id="KW-0560">Oxidoreductase</keyword>
<comment type="caution">
    <text evidence="7">The sequence shown here is derived from an EMBL/GenBank/DDBJ whole genome shotgun (WGS) entry which is preliminary data.</text>
</comment>
<dbReference type="Gene3D" id="3.50.50.60">
    <property type="entry name" value="FAD/NAD(P)-binding domain"/>
    <property type="match status" value="2"/>
</dbReference>